<evidence type="ECO:0000313" key="2">
    <source>
        <dbReference type="EMBL" id="MQL90301.1"/>
    </source>
</evidence>
<feature type="compositionally biased region" description="Basic and acidic residues" evidence="1">
    <location>
        <begin position="9"/>
        <end position="21"/>
    </location>
</feature>
<comment type="caution">
    <text evidence="2">The sequence shown here is derived from an EMBL/GenBank/DDBJ whole genome shotgun (WGS) entry which is preliminary data.</text>
</comment>
<dbReference type="Gene3D" id="2.40.70.10">
    <property type="entry name" value="Acid Proteases"/>
    <property type="match status" value="1"/>
</dbReference>
<dbReference type="AlphaFoldDB" id="A0A843V2H4"/>
<protein>
    <submittedName>
        <fullName evidence="2">Uncharacterized protein</fullName>
    </submittedName>
</protein>
<dbReference type="Pfam" id="PF08284">
    <property type="entry name" value="RVP_2"/>
    <property type="match status" value="1"/>
</dbReference>
<proteinExistence type="predicted"/>
<feature type="compositionally biased region" description="Low complexity" evidence="1">
    <location>
        <begin position="53"/>
        <end position="66"/>
    </location>
</feature>
<feature type="region of interest" description="Disordered" evidence="1">
    <location>
        <begin position="47"/>
        <end position="72"/>
    </location>
</feature>
<reference evidence="2" key="1">
    <citation type="submission" date="2017-07" db="EMBL/GenBank/DDBJ databases">
        <title>Taro Niue Genome Assembly and Annotation.</title>
        <authorList>
            <person name="Atibalentja N."/>
            <person name="Keating K."/>
            <person name="Fields C.J."/>
        </authorList>
    </citation>
    <scope>NUCLEOTIDE SEQUENCE</scope>
    <source>
        <strain evidence="2">Niue_2</strain>
        <tissue evidence="2">Leaf</tissue>
    </source>
</reference>
<gene>
    <name evidence="2" type="ORF">Taro_022894</name>
</gene>
<dbReference type="InterPro" id="IPR021109">
    <property type="entry name" value="Peptidase_aspartic_dom_sf"/>
</dbReference>
<sequence length="175" mass="19795">MVVRRPVRKSRDVMSRRSNRPQHDEALYFPHRRLWITEYSCKRPQDQGLPKTSAWSANPSSSGSRASYRKTRKALSPSSSVCFGTRGRRAGGACHRRQLALESGVESEDLEVPLSVHTPAGTMKDYDAILGLDWLEEHYALVDCRQKKIVFRIPGVVGDVAPLEETVETDSERRD</sequence>
<name>A0A843V2H4_COLES</name>
<keyword evidence="3" id="KW-1185">Reference proteome</keyword>
<accession>A0A843V2H4</accession>
<dbReference type="EMBL" id="NMUH01001229">
    <property type="protein sequence ID" value="MQL90301.1"/>
    <property type="molecule type" value="Genomic_DNA"/>
</dbReference>
<evidence type="ECO:0000256" key="1">
    <source>
        <dbReference type="SAM" id="MobiDB-lite"/>
    </source>
</evidence>
<organism evidence="2 3">
    <name type="scientific">Colocasia esculenta</name>
    <name type="common">Wild taro</name>
    <name type="synonym">Arum esculentum</name>
    <dbReference type="NCBI Taxonomy" id="4460"/>
    <lineage>
        <taxon>Eukaryota</taxon>
        <taxon>Viridiplantae</taxon>
        <taxon>Streptophyta</taxon>
        <taxon>Embryophyta</taxon>
        <taxon>Tracheophyta</taxon>
        <taxon>Spermatophyta</taxon>
        <taxon>Magnoliopsida</taxon>
        <taxon>Liliopsida</taxon>
        <taxon>Araceae</taxon>
        <taxon>Aroideae</taxon>
        <taxon>Colocasieae</taxon>
        <taxon>Colocasia</taxon>
    </lineage>
</organism>
<dbReference type="OrthoDB" id="786680at2759"/>
<evidence type="ECO:0000313" key="3">
    <source>
        <dbReference type="Proteomes" id="UP000652761"/>
    </source>
</evidence>
<dbReference type="Proteomes" id="UP000652761">
    <property type="component" value="Unassembled WGS sequence"/>
</dbReference>
<feature type="region of interest" description="Disordered" evidence="1">
    <location>
        <begin position="1"/>
        <end position="21"/>
    </location>
</feature>